<proteinExistence type="predicted"/>
<sequence length="63" mass="7018">MSRFAAQAAWGFQQFEAASTAGSLRCGAGLRNGREIEPIRDAFVAEWRSVHAPDQRLDTFCRC</sequence>
<dbReference type="KEGG" id="smag:AN936_02520"/>
<organism evidence="1 2">
    <name type="scientific">Sphingopyxis macrogoltabida</name>
    <name type="common">Sphingomonas macrogoltabidus</name>
    <dbReference type="NCBI Taxonomy" id="33050"/>
    <lineage>
        <taxon>Bacteria</taxon>
        <taxon>Pseudomonadati</taxon>
        <taxon>Pseudomonadota</taxon>
        <taxon>Alphaproteobacteria</taxon>
        <taxon>Sphingomonadales</taxon>
        <taxon>Sphingomonadaceae</taxon>
        <taxon>Sphingopyxis</taxon>
    </lineage>
</organism>
<accession>A0A0N9URX9</accession>
<gene>
    <name evidence="1" type="ORF">AN936_02520</name>
</gene>
<dbReference type="Proteomes" id="UP000058074">
    <property type="component" value="Chromosome"/>
</dbReference>
<dbReference type="EMBL" id="CP012700">
    <property type="protein sequence ID" value="ALH79286.1"/>
    <property type="molecule type" value="Genomic_DNA"/>
</dbReference>
<reference evidence="1 2" key="1">
    <citation type="journal article" date="2015" name="Genome Announc.">
        <title>Complete Genome Sequence of Polypropylene Glycol- and Polyethylene Glycol-Degrading Sphingopyxis macrogoltabida Strain EY-1.</title>
        <authorList>
            <person name="Ohtsubo Y."/>
            <person name="Nagata Y."/>
            <person name="Numata M."/>
            <person name="Tsuchikane K."/>
            <person name="Hosoyama A."/>
            <person name="Yamazoe A."/>
            <person name="Tsuda M."/>
            <person name="Fujita N."/>
            <person name="Kawai F."/>
        </authorList>
    </citation>
    <scope>NUCLEOTIDE SEQUENCE [LARGE SCALE GENOMIC DNA]</scope>
    <source>
        <strain evidence="1 2">EY-1</strain>
    </source>
</reference>
<evidence type="ECO:0000313" key="1">
    <source>
        <dbReference type="EMBL" id="ALH79286.1"/>
    </source>
</evidence>
<dbReference type="OrthoDB" id="7452356at2"/>
<evidence type="ECO:0000313" key="2">
    <source>
        <dbReference type="Proteomes" id="UP000058074"/>
    </source>
</evidence>
<dbReference type="AlphaFoldDB" id="A0A0N9URX9"/>
<name>A0A0N9URX9_SPHMC</name>
<dbReference type="RefSeq" id="WP_054586765.1">
    <property type="nucleotide sequence ID" value="NZ_CP012700.1"/>
</dbReference>
<protein>
    <submittedName>
        <fullName evidence="1">Uncharacterized protein</fullName>
    </submittedName>
</protein>